<dbReference type="EMBL" id="PEBV01000018">
    <property type="protein sequence ID" value="PTQ52977.1"/>
    <property type="molecule type" value="Genomic_DNA"/>
</dbReference>
<evidence type="ECO:0000313" key="2">
    <source>
        <dbReference type="EMBL" id="PTQ52977.1"/>
    </source>
</evidence>
<dbReference type="Proteomes" id="UP000244180">
    <property type="component" value="Unassembled WGS sequence"/>
</dbReference>
<feature type="compositionally biased region" description="Basic and acidic residues" evidence="1">
    <location>
        <begin position="43"/>
        <end position="55"/>
    </location>
</feature>
<evidence type="ECO:0000256" key="1">
    <source>
        <dbReference type="SAM" id="MobiDB-lite"/>
    </source>
</evidence>
<gene>
    <name evidence="2" type="ORF">HSCHL_2165</name>
</gene>
<name>A0A2T5G9W7_HYDSH</name>
<comment type="caution">
    <text evidence="2">The sequence shown here is derived from an EMBL/GenBank/DDBJ whole genome shotgun (WGS) entry which is preliminary data.</text>
</comment>
<feature type="region of interest" description="Disordered" evidence="1">
    <location>
        <begin position="1"/>
        <end position="71"/>
    </location>
</feature>
<organism evidence="2 3">
    <name type="scientific">Hydrogenibacillus schlegelii</name>
    <name type="common">Bacillus schlegelii</name>
    <dbReference type="NCBI Taxonomy" id="1484"/>
    <lineage>
        <taxon>Bacteria</taxon>
        <taxon>Bacillati</taxon>
        <taxon>Bacillota</taxon>
        <taxon>Bacilli</taxon>
        <taxon>Bacillales</taxon>
        <taxon>Bacillales Family X. Incertae Sedis</taxon>
        <taxon>Hydrogenibacillus</taxon>
    </lineage>
</organism>
<evidence type="ECO:0000313" key="3">
    <source>
        <dbReference type="Proteomes" id="UP000244180"/>
    </source>
</evidence>
<protein>
    <submittedName>
        <fullName evidence="2">Uncharacterized protein</fullName>
    </submittedName>
</protein>
<sequence length="71" mass="7290">MVLNGRVRGAVGPRRKGPLWVASAGEGARSPAEGAVGGGRARSGPEPETGRRGSDGWEAATPTEGGRPRRR</sequence>
<proteinExistence type="predicted"/>
<dbReference type="AlphaFoldDB" id="A0A2T5G9W7"/>
<accession>A0A2T5G9W7</accession>
<reference evidence="2 3" key="1">
    <citation type="submission" date="2017-08" db="EMBL/GenBank/DDBJ databases">
        <title>Burning lignite coal seam in the remote Altai Mountains harbors a hydrogen-driven thermophilic microbial community.</title>
        <authorList>
            <person name="Kadnikov V.V."/>
            <person name="Mardanov A.V."/>
            <person name="Ivasenko D."/>
            <person name="Beletsky A.V."/>
            <person name="Karnachuk O.V."/>
            <person name="Ravin N.V."/>
        </authorList>
    </citation>
    <scope>NUCLEOTIDE SEQUENCE [LARGE SCALE GENOMIC DNA]</scope>
    <source>
        <strain evidence="2">AL33</strain>
    </source>
</reference>